<proteinExistence type="predicted"/>
<evidence type="ECO:0000313" key="4">
    <source>
        <dbReference type="EMBL" id="XDJ80361.1"/>
    </source>
</evidence>
<evidence type="ECO:0000313" key="3">
    <source>
        <dbReference type="EMBL" id="XDJ70013.1"/>
    </source>
</evidence>
<dbReference type="EMBL" id="CP158262">
    <property type="protein sequence ID" value="XDJ70013.1"/>
    <property type="molecule type" value="Genomic_DNA"/>
</dbReference>
<reference evidence="1" key="1">
    <citation type="submission" date="2024-05" db="EMBL/GenBank/DDBJ databases">
        <authorList>
            <person name="Luo Y.-C."/>
            <person name="Nicholds J."/>
            <person name="Mortimer T."/>
            <person name="Maboni G."/>
        </authorList>
    </citation>
    <scope>NUCLEOTIDE SEQUENCE</scope>
    <source>
        <strain evidence="4">141555</strain>
        <strain evidence="3">144863</strain>
        <strain evidence="2">151108</strain>
        <strain evidence="1">151836</strain>
    </source>
</reference>
<evidence type="ECO:0000313" key="1">
    <source>
        <dbReference type="EMBL" id="XDJ47980.1"/>
    </source>
</evidence>
<accession>A0AB39D1D7</accession>
<dbReference type="InterPro" id="IPR010261">
    <property type="entry name" value="Tir_chaperone"/>
</dbReference>
<dbReference type="EMBL" id="CP158254">
    <property type="protein sequence ID" value="XDJ47980.1"/>
    <property type="molecule type" value="Genomic_DNA"/>
</dbReference>
<dbReference type="EMBL" id="CP158267">
    <property type="protein sequence ID" value="XDJ80361.1"/>
    <property type="molecule type" value="Genomic_DNA"/>
</dbReference>
<evidence type="ECO:0000313" key="2">
    <source>
        <dbReference type="EMBL" id="XDJ51280.1"/>
    </source>
</evidence>
<dbReference type="Pfam" id="PF05932">
    <property type="entry name" value="CesT"/>
    <property type="match status" value="1"/>
</dbReference>
<name>A0AB39D1D7_9BURK</name>
<dbReference type="RefSeq" id="WP_368640243.1">
    <property type="nucleotide sequence ID" value="NZ_CP158254.1"/>
</dbReference>
<sequence>MSNYTDLLERYAQFVGLTPVEALLSAEEVVVGDVTIGLMNEGGDAGEVVFFARLGQPTAAAGLEAVYRLMLQANALWSGTGGNTIGLHEPSGEALLCGRVPLALCTAQTLSGLLEAFSDTARVWREIVQGRVPAMLPSLAA</sequence>
<dbReference type="SUPFAM" id="SSF69635">
    <property type="entry name" value="Type III secretory system chaperone-like"/>
    <property type="match status" value="1"/>
</dbReference>
<organism evidence="1">
    <name type="scientific">Castellaniella ginsengisoli</name>
    <dbReference type="NCBI Taxonomy" id="546114"/>
    <lineage>
        <taxon>Bacteria</taxon>
        <taxon>Pseudomonadati</taxon>
        <taxon>Pseudomonadota</taxon>
        <taxon>Betaproteobacteria</taxon>
        <taxon>Burkholderiales</taxon>
        <taxon>Alcaligenaceae</taxon>
        <taxon>Castellaniella</taxon>
    </lineage>
</organism>
<gene>
    <name evidence="3" type="ORF">ABRY94_04260</name>
    <name evidence="1" type="ORF">ABRZ04_02630</name>
    <name evidence="4" type="ORF">ABRZ07_02290</name>
    <name evidence="2" type="ORF">ABRZ09_05380</name>
</gene>
<dbReference type="EMBL" id="CP158255">
    <property type="protein sequence ID" value="XDJ51280.1"/>
    <property type="molecule type" value="Genomic_DNA"/>
</dbReference>
<dbReference type="GO" id="GO:0030254">
    <property type="term" value="P:protein secretion by the type III secretion system"/>
    <property type="evidence" value="ECO:0007669"/>
    <property type="project" value="InterPro"/>
</dbReference>
<protein>
    <submittedName>
        <fullName evidence="1">CesT family type III secretion system chaperone</fullName>
    </submittedName>
</protein>
<dbReference type="Gene3D" id="3.30.1460.10">
    <property type="match status" value="1"/>
</dbReference>
<dbReference type="AlphaFoldDB" id="A0AB39D1D7"/>